<sequence>MVQRQTYATGLVEQLAGSAGNNSCGTSLRAFQSCSVPTSLHTHRLSRPRCYEPPECLHSFNHTLLTLTLRLLDDPRKDRDSHGFRKHESPISTTARTPVLLVSVLELTIVLLVHTTPDTTLYFAAFIIGRKLLHSLILLASHQGKLGSIPGRVTPGFSHVGIVRTMALVGRLSRGIPFPPPFSIRRCSILTSVTLIDSQDLAGYDNFASSMTCRLDSSVFYILEPQMCVHWLLPHTWQLWDSQGGTPGIRRGSTKEDALGVSSLQACQRERAILLCWRPRSSKNTHTQTPGGGNVSFENILPEDMQERGARVLR</sequence>
<dbReference type="Proteomes" id="UP001159363">
    <property type="component" value="Chromosome 3"/>
</dbReference>
<organism evidence="1 2">
    <name type="scientific">Dryococelus australis</name>
    <dbReference type="NCBI Taxonomy" id="614101"/>
    <lineage>
        <taxon>Eukaryota</taxon>
        <taxon>Metazoa</taxon>
        <taxon>Ecdysozoa</taxon>
        <taxon>Arthropoda</taxon>
        <taxon>Hexapoda</taxon>
        <taxon>Insecta</taxon>
        <taxon>Pterygota</taxon>
        <taxon>Neoptera</taxon>
        <taxon>Polyneoptera</taxon>
        <taxon>Phasmatodea</taxon>
        <taxon>Verophasmatodea</taxon>
        <taxon>Anareolatae</taxon>
        <taxon>Phasmatidae</taxon>
        <taxon>Eurycanthinae</taxon>
        <taxon>Dryococelus</taxon>
    </lineage>
</organism>
<gene>
    <name evidence="1" type="ORF">PR048_010491</name>
</gene>
<dbReference type="EMBL" id="JARBHB010000003">
    <property type="protein sequence ID" value="KAJ8890982.1"/>
    <property type="molecule type" value="Genomic_DNA"/>
</dbReference>
<reference evidence="1 2" key="1">
    <citation type="submission" date="2023-02" db="EMBL/GenBank/DDBJ databases">
        <title>LHISI_Scaffold_Assembly.</title>
        <authorList>
            <person name="Stuart O.P."/>
            <person name="Cleave R."/>
            <person name="Magrath M.J.L."/>
            <person name="Mikheyev A.S."/>
        </authorList>
    </citation>
    <scope>NUCLEOTIDE SEQUENCE [LARGE SCALE GENOMIC DNA]</scope>
    <source>
        <strain evidence="1">Daus_M_001</strain>
        <tissue evidence="1">Leg muscle</tissue>
    </source>
</reference>
<evidence type="ECO:0000313" key="1">
    <source>
        <dbReference type="EMBL" id="KAJ8890982.1"/>
    </source>
</evidence>
<comment type="caution">
    <text evidence="1">The sequence shown here is derived from an EMBL/GenBank/DDBJ whole genome shotgun (WGS) entry which is preliminary data.</text>
</comment>
<protein>
    <submittedName>
        <fullName evidence="1">Uncharacterized protein</fullName>
    </submittedName>
</protein>
<keyword evidence="2" id="KW-1185">Reference proteome</keyword>
<evidence type="ECO:0000313" key="2">
    <source>
        <dbReference type="Proteomes" id="UP001159363"/>
    </source>
</evidence>
<accession>A0ABQ9I2X9</accession>
<name>A0ABQ9I2X9_9NEOP</name>
<proteinExistence type="predicted"/>